<reference evidence="1 2" key="1">
    <citation type="submission" date="2014-06" db="EMBL/GenBank/DDBJ databases">
        <title>Draft genome sequence of Bacillus manliponensis JCM 15802 (MCCC 1A00708).</title>
        <authorList>
            <person name="Lai Q."/>
            <person name="Liu Y."/>
            <person name="Shao Z."/>
        </authorList>
    </citation>
    <scope>NUCLEOTIDE SEQUENCE [LARGE SCALE GENOMIC DNA]</scope>
    <source>
        <strain evidence="1 2">JCM 15802</strain>
    </source>
</reference>
<sequence length="69" mass="7917">MKSEFSKSVQEAIQQFEHVHIEQSGVDSLLVHHNDKNMLTNIAKTLENKHFHSTLRENGTASFIEVINK</sequence>
<name>A0A073K0L5_9BACI</name>
<evidence type="ECO:0000313" key="1">
    <source>
        <dbReference type="EMBL" id="KEK19967.1"/>
    </source>
</evidence>
<dbReference type="RefSeq" id="WP_034638220.1">
    <property type="nucleotide sequence ID" value="NZ_CBCSJC010000007.1"/>
</dbReference>
<dbReference type="EMBL" id="JOTN01000005">
    <property type="protein sequence ID" value="KEK19967.1"/>
    <property type="molecule type" value="Genomic_DNA"/>
</dbReference>
<accession>A0A073K0L5</accession>
<organism evidence="1 2">
    <name type="scientific">Bacillus manliponensis</name>
    <dbReference type="NCBI Taxonomy" id="574376"/>
    <lineage>
        <taxon>Bacteria</taxon>
        <taxon>Bacillati</taxon>
        <taxon>Bacillota</taxon>
        <taxon>Bacilli</taxon>
        <taxon>Bacillales</taxon>
        <taxon>Bacillaceae</taxon>
        <taxon>Bacillus</taxon>
        <taxon>Bacillus cereus group</taxon>
    </lineage>
</organism>
<gene>
    <name evidence="1" type="ORF">BAMA_19585</name>
</gene>
<evidence type="ECO:0000313" key="2">
    <source>
        <dbReference type="Proteomes" id="UP000027822"/>
    </source>
</evidence>
<dbReference type="Proteomes" id="UP000027822">
    <property type="component" value="Unassembled WGS sequence"/>
</dbReference>
<dbReference type="AlphaFoldDB" id="A0A073K0L5"/>
<keyword evidence="2" id="KW-1185">Reference proteome</keyword>
<protein>
    <submittedName>
        <fullName evidence="1">Uncharacterized protein</fullName>
    </submittedName>
</protein>
<dbReference type="OrthoDB" id="2908456at2"/>
<proteinExistence type="predicted"/>
<comment type="caution">
    <text evidence="1">The sequence shown here is derived from an EMBL/GenBank/DDBJ whole genome shotgun (WGS) entry which is preliminary data.</text>
</comment>